<sequence length="14" mass="1631">MIQSDFWPLGARPL</sequence>
<reference evidence="1" key="2">
    <citation type="journal article" date="2015" name="Data Brief">
        <title>Shoot transcriptome of the giant reed, Arundo donax.</title>
        <authorList>
            <person name="Barrero R.A."/>
            <person name="Guerrero F.D."/>
            <person name="Moolhuijzen P."/>
            <person name="Goolsby J.A."/>
            <person name="Tidwell J."/>
            <person name="Bellgard S.E."/>
            <person name="Bellgard M.I."/>
        </authorList>
    </citation>
    <scope>NUCLEOTIDE SEQUENCE</scope>
    <source>
        <tissue evidence="1">Shoot tissue taken approximately 20 cm above the soil surface</tissue>
    </source>
</reference>
<proteinExistence type="predicted"/>
<dbReference type="EMBL" id="GBRH01263971">
    <property type="protein sequence ID" value="JAD33924.1"/>
    <property type="molecule type" value="Transcribed_RNA"/>
</dbReference>
<name>A0A0A8Z3F1_ARUDO</name>
<evidence type="ECO:0000313" key="1">
    <source>
        <dbReference type="EMBL" id="JAD33924.1"/>
    </source>
</evidence>
<organism evidence="1">
    <name type="scientific">Arundo donax</name>
    <name type="common">Giant reed</name>
    <name type="synonym">Donax arundinaceus</name>
    <dbReference type="NCBI Taxonomy" id="35708"/>
    <lineage>
        <taxon>Eukaryota</taxon>
        <taxon>Viridiplantae</taxon>
        <taxon>Streptophyta</taxon>
        <taxon>Embryophyta</taxon>
        <taxon>Tracheophyta</taxon>
        <taxon>Spermatophyta</taxon>
        <taxon>Magnoliopsida</taxon>
        <taxon>Liliopsida</taxon>
        <taxon>Poales</taxon>
        <taxon>Poaceae</taxon>
        <taxon>PACMAD clade</taxon>
        <taxon>Arundinoideae</taxon>
        <taxon>Arundineae</taxon>
        <taxon>Arundo</taxon>
    </lineage>
</organism>
<accession>A0A0A8Z3F1</accession>
<reference evidence="1" key="1">
    <citation type="submission" date="2014-09" db="EMBL/GenBank/DDBJ databases">
        <authorList>
            <person name="Magalhaes I.L.F."/>
            <person name="Oliveira U."/>
            <person name="Santos F.R."/>
            <person name="Vidigal T.H.D.A."/>
            <person name="Brescovit A.D."/>
            <person name="Santos A.J."/>
        </authorList>
    </citation>
    <scope>NUCLEOTIDE SEQUENCE</scope>
    <source>
        <tissue evidence="1">Shoot tissue taken approximately 20 cm above the soil surface</tissue>
    </source>
</reference>
<protein>
    <submittedName>
        <fullName evidence="1">Uncharacterized protein</fullName>
    </submittedName>
</protein>